<feature type="domain" description="General transcription factor 3C polypeptide 1 winged-helix" evidence="8">
    <location>
        <begin position="1"/>
        <end position="105"/>
    </location>
</feature>
<dbReference type="RefSeq" id="XP_024373597.1">
    <property type="nucleotide sequence ID" value="XM_024517829.2"/>
</dbReference>
<dbReference type="EnsemblPlants" id="Pp3c4_16500V3.1">
    <property type="protein sequence ID" value="Pp3c4_16500V3.1"/>
    <property type="gene ID" value="Pp3c4_16500"/>
</dbReference>
<dbReference type="Pfam" id="PF24657">
    <property type="entry name" value="DUF7646"/>
    <property type="match status" value="1"/>
</dbReference>
<proteinExistence type="predicted"/>
<evidence type="ECO:0000259" key="11">
    <source>
        <dbReference type="Pfam" id="PF24655"/>
    </source>
</evidence>
<evidence type="ECO:0000259" key="7">
    <source>
        <dbReference type="Pfam" id="PF04182"/>
    </source>
</evidence>
<keyword evidence="4" id="KW-0804">Transcription</keyword>
<dbReference type="GO" id="GO:0003677">
    <property type="term" value="F:DNA binding"/>
    <property type="evidence" value="ECO:0007669"/>
    <property type="project" value="UniProtKB-KW"/>
</dbReference>
<comment type="subcellular location">
    <subcellularLocation>
        <location evidence="1">Nucleus</location>
    </subcellularLocation>
</comment>
<feature type="domain" description="B-block binding subunit of TFIIIC" evidence="7">
    <location>
        <begin position="117"/>
        <end position="199"/>
    </location>
</feature>
<evidence type="ECO:0000259" key="12">
    <source>
        <dbReference type="Pfam" id="PF24657"/>
    </source>
</evidence>
<feature type="compositionally biased region" description="Basic and acidic residues" evidence="6">
    <location>
        <begin position="460"/>
        <end position="479"/>
    </location>
</feature>
<evidence type="ECO:0000259" key="9">
    <source>
        <dbReference type="Pfam" id="PF24101"/>
    </source>
</evidence>
<keyword evidence="16" id="KW-1185">Reference proteome</keyword>
<evidence type="ECO:0000256" key="5">
    <source>
        <dbReference type="ARBA" id="ARBA00023242"/>
    </source>
</evidence>
<dbReference type="PANTHER" id="PTHR15180:SF1">
    <property type="entry name" value="GENERAL TRANSCRIPTION FACTOR 3C POLYPEPTIDE 1"/>
    <property type="match status" value="1"/>
</dbReference>
<keyword evidence="3" id="KW-0238">DNA-binding</keyword>
<feature type="compositionally biased region" description="Basic and acidic residues" evidence="6">
    <location>
        <begin position="979"/>
        <end position="988"/>
    </location>
</feature>
<dbReference type="FunCoup" id="A0A2K1KNS8">
    <property type="interactions" value="1425"/>
</dbReference>
<dbReference type="GO" id="GO:0006384">
    <property type="term" value="P:transcription initiation at RNA polymerase III promoter"/>
    <property type="evidence" value="ECO:0000318"/>
    <property type="project" value="GO_Central"/>
</dbReference>
<dbReference type="InterPro" id="IPR056467">
    <property type="entry name" value="eWH_GTF3C1"/>
</dbReference>
<dbReference type="Pfam" id="PF24655">
    <property type="entry name" value="DUF7645"/>
    <property type="match status" value="1"/>
</dbReference>
<feature type="compositionally biased region" description="Acidic residues" evidence="6">
    <location>
        <begin position="1057"/>
        <end position="1074"/>
    </location>
</feature>
<dbReference type="GO" id="GO:0000127">
    <property type="term" value="C:transcription factor TFIIIC complex"/>
    <property type="evidence" value="ECO:0000318"/>
    <property type="project" value="GO_Central"/>
</dbReference>
<name>A0A2K1KNS8_PHYPA</name>
<reference evidence="14 16" key="1">
    <citation type="journal article" date="2008" name="Science">
        <title>The Physcomitrella genome reveals evolutionary insights into the conquest of land by plants.</title>
        <authorList>
            <person name="Rensing S."/>
            <person name="Lang D."/>
            <person name="Zimmer A."/>
            <person name="Terry A."/>
            <person name="Salamov A."/>
            <person name="Shapiro H."/>
            <person name="Nishiyama T."/>
            <person name="Perroud P.-F."/>
            <person name="Lindquist E."/>
            <person name="Kamisugi Y."/>
            <person name="Tanahashi T."/>
            <person name="Sakakibara K."/>
            <person name="Fujita T."/>
            <person name="Oishi K."/>
            <person name="Shin-I T."/>
            <person name="Kuroki Y."/>
            <person name="Toyoda A."/>
            <person name="Suzuki Y."/>
            <person name="Hashimoto A."/>
            <person name="Yamaguchi K."/>
            <person name="Sugano A."/>
            <person name="Kohara Y."/>
            <person name="Fujiyama A."/>
            <person name="Anterola A."/>
            <person name="Aoki S."/>
            <person name="Ashton N."/>
            <person name="Barbazuk W.B."/>
            <person name="Barker E."/>
            <person name="Bennetzen J."/>
            <person name="Bezanilla M."/>
            <person name="Blankenship R."/>
            <person name="Cho S.H."/>
            <person name="Dutcher S."/>
            <person name="Estelle M."/>
            <person name="Fawcett J.A."/>
            <person name="Gundlach H."/>
            <person name="Hanada K."/>
            <person name="Heyl A."/>
            <person name="Hicks K.A."/>
            <person name="Hugh J."/>
            <person name="Lohr M."/>
            <person name="Mayer K."/>
            <person name="Melkozernov A."/>
            <person name="Murata T."/>
            <person name="Nelson D."/>
            <person name="Pils B."/>
            <person name="Prigge M."/>
            <person name="Reiss B."/>
            <person name="Renner T."/>
            <person name="Rombauts S."/>
            <person name="Rushton P."/>
            <person name="Sanderfoot A."/>
            <person name="Schween G."/>
            <person name="Shiu S.-H."/>
            <person name="Stueber K."/>
            <person name="Theodoulou F.L."/>
            <person name="Tu H."/>
            <person name="Van de Peer Y."/>
            <person name="Verrier P.J."/>
            <person name="Waters E."/>
            <person name="Wood A."/>
            <person name="Yang L."/>
            <person name="Cove D."/>
            <person name="Cuming A."/>
            <person name="Hasebe M."/>
            <person name="Lucas S."/>
            <person name="Mishler D.B."/>
            <person name="Reski R."/>
            <person name="Grigoriev I."/>
            <person name="Quatrano R.S."/>
            <person name="Boore J.L."/>
        </authorList>
    </citation>
    <scope>NUCLEOTIDE SEQUENCE [LARGE SCALE GENOMIC DNA]</scope>
    <source>
        <strain evidence="15 16">cv. Gransden 2004</strain>
    </source>
</reference>
<dbReference type="GO" id="GO:0042791">
    <property type="term" value="P:5S class rRNA transcription by RNA polymerase III"/>
    <property type="evidence" value="ECO:0000318"/>
    <property type="project" value="GO_Central"/>
</dbReference>
<dbReference type="GeneID" id="112281384"/>
<keyword evidence="5" id="KW-0539">Nucleus</keyword>
<evidence type="ECO:0000256" key="1">
    <source>
        <dbReference type="ARBA" id="ARBA00004123"/>
    </source>
</evidence>
<dbReference type="PANTHER" id="PTHR15180">
    <property type="entry name" value="GENERAL TRANSCRIPTION FACTOR 3C POLYPEPTIDE 1"/>
    <property type="match status" value="1"/>
</dbReference>
<feature type="domain" description="DUF7599" evidence="10">
    <location>
        <begin position="247"/>
        <end position="330"/>
    </location>
</feature>
<dbReference type="Pfam" id="PF23704">
    <property type="entry name" value="WHD_GTF3C1_N"/>
    <property type="match status" value="1"/>
</dbReference>
<feature type="compositionally biased region" description="Basic residues" evidence="6">
    <location>
        <begin position="994"/>
        <end position="1004"/>
    </location>
</feature>
<feature type="region of interest" description="Disordered" evidence="6">
    <location>
        <begin position="979"/>
        <end position="1004"/>
    </location>
</feature>
<keyword evidence="2" id="KW-0597">Phosphoprotein</keyword>
<feature type="compositionally biased region" description="Low complexity" evidence="6">
    <location>
        <begin position="213"/>
        <end position="229"/>
    </location>
</feature>
<sequence length="1962" mass="217750">MDALVSTALHEIAVEAAQGCSLPKLWTGLQGAAAALEIDLDARVKQMLWKQVLHVPRITFLIPNLRESQTVEAGHPSIQLVEEAEKLGVHVVAPEGLRESCLGLYDGKLCDAAISRDQRELLERLAKARSQGVTQSQLGKEFKTGGNKMFYVVKSLESRGLVVRHATIVRTHQPSVKGSNNKFVPIVATNLVHLSRYEKDQNLGSHARYEIPSSSKSNLSHNSVSGSGNAAAGEEDANHATEEVLINDDYPAMQRICEKLESAEDKVMVVSDLKLDLNYRFAQGHRSWRRLAKRLQDAGMVEIFNAQIAGSKIAPCIRLLKSFNTKAFSAGSDDTEAETQLRGVKRGQVTDQVVESVLDRQIYDLIDNSGPSGLYMMDIWKQLGLNNKRNYFRVTNMLAKGCIVSEAEQHKKSMLYRLRTAPNAFQPASNPTPADQEPHFIPPLAQIAPPSAVKIRRTRKPSDKEKEKEKGKEKEKEESLIEDNTEVLAITNISDGPEKSNNCRILDLSIVKVDEDEPLVETFGQMYPFPLQTTTAIQREFRIMQRLNEEKFIPRVELHRWIEESEKDRKDTMMDRKTLTRLLQKLQREGRVKCIVLSMPGLTNCGRSRQSEVVLLPEVQVGPDLLAKVHDRIRQFDMINRGYGSSKAKADASSVPVLASVKQIHKGGKRKFQPTAEIEAEKARTLSENGFVPAKMVRVRMLHTFLWSYVNGISEYADDELVMKPDESSCRVFSLALAVKAMPVDLFLQVVGSTKSTEELEPYTNKGLRLCDLPESESSSLLVSHANSRLSWLIDILRRLKLIRLVMGTGLPLGYSKSGFSRGSTYSLEASLIYAMEIQPYIEEPAPQPLSSLSLDAFDLTPRARHEFTLTSSEILEAYWQTLEYFFLGAVPRVARKAFPGASVPELFGLRSWTSLRIMTSEQRKRLMKRVEEGGENKRLSHAECLQLARELNLSPEQVLRVSYEKNRRYRLQQLGRENMDSGGRIDNEVSSGHRIKPNIHAGSKKRAVTDADLMEVAHVRAYKRQRQLEQASAAEDASASTGFVDTLLVSNKEGETNEPNEEEAEEDEEEDKGTEENPFNYLKTISKLKPTRSKRFPWSESLDRVLIRCYTRQRAILGARNHRVEWATIPSLPANPAACRRRMAQLKSDPAIRKALMNLCSILSARFMRQEDVISKSKVKETNTEIVAQPNSDKDTDANQLELAISNSDKELPWDSFEYFSVAKALNEVMQLRNIAKAISSKRSSVFRSNVPKHPGNNVPTSLSSLIQDDIQSTPRLALETVDPSGADVKKMDRNGDSATTSRGRQRAPRVRKRKKSEKPASLGEMTSEEMVRKSLGIANAVELVKMVLLNAASAEVPSELVDALRRCEESHVFAAFNYLRYQEYVIVGGNSQPFILSQKFYHNASASRFPSETGLEALGATQWLTEHVSEVDEDWVPLPTESLCGQLIQLLGIVSEGEMNIAPFLPKEGVGESEDNKIIVLGTKRKTEGGQEIQFMKPKIQRSDSSSPGFRRERGFPGIQVCIHRARKPVGELVDAVISQSQDLIHHHDQFNDDMDLDQGQTMVSTTKSVPEPTDAMEVDEPVLSADLCESAVTTKVDVVPPSSVGDVFKSTEVAEVDVAMPSAVDVPASTEAQEVTSAVPSAVVSESSKTADCNVVVAGSDTSSKLVSCIHHFCSTSADPLDASKGRDSKLTPVLLKAATHAVEKAGTEGIDVQQLTNLLERMDHELTEDIVETYVTALETFDVVRKVNAYDHVRVIAAVHSSPFFIHVKATKGENGFADADASSGGSGKSCEKIAQGFTTIATLNSIAIGSRNWTSIQPNLPKDDSNHRRVMLSASKNEDIEAIQTVPMLPWLAGDGSVNRLLLKSLLRRVIGIVMLNPGILEEHLVDQLHVLNPQTAKELLQMLEYDGHVIVKKLLRSQPPTPPGVLGHLIKSKTSGSTKPTYGLHYYANCTSATLL</sequence>
<evidence type="ECO:0000256" key="3">
    <source>
        <dbReference type="ARBA" id="ARBA00023125"/>
    </source>
</evidence>
<reference evidence="15" key="3">
    <citation type="submission" date="2020-12" db="UniProtKB">
        <authorList>
            <consortium name="EnsemblPlants"/>
        </authorList>
    </citation>
    <scope>IDENTIFICATION</scope>
</reference>
<protein>
    <submittedName>
        <fullName evidence="14 15">Uncharacterized protein</fullName>
    </submittedName>
</protein>
<feature type="region of interest" description="Disordered" evidence="6">
    <location>
        <begin position="1280"/>
        <end position="1329"/>
    </location>
</feature>
<dbReference type="PaxDb" id="3218-PP1S13_274V6.1"/>
<feature type="domain" description="GTF3C1 extended winged-helix" evidence="9">
    <location>
        <begin position="533"/>
        <end position="639"/>
    </location>
</feature>
<dbReference type="InterPro" id="IPR007309">
    <property type="entry name" value="TFIIIC_Bblock-bd"/>
</dbReference>
<dbReference type="CDD" id="cd16169">
    <property type="entry name" value="Tau138_eWH"/>
    <property type="match status" value="1"/>
</dbReference>
<dbReference type="InterPro" id="IPR056062">
    <property type="entry name" value="DUF7645"/>
</dbReference>
<dbReference type="EMBL" id="ABEU02000004">
    <property type="protein sequence ID" value="PNR55416.1"/>
    <property type="molecule type" value="Genomic_DNA"/>
</dbReference>
<evidence type="ECO:0000256" key="6">
    <source>
        <dbReference type="SAM" id="MobiDB-lite"/>
    </source>
</evidence>
<evidence type="ECO:0000256" key="2">
    <source>
        <dbReference type="ARBA" id="ARBA00022553"/>
    </source>
</evidence>
<dbReference type="Gramene" id="Pp3c4_16500V3.2">
    <property type="protein sequence ID" value="Pp3c4_16500V3.2"/>
    <property type="gene ID" value="Pp3c4_16500"/>
</dbReference>
<dbReference type="InterPro" id="IPR056064">
    <property type="entry name" value="DUF7647"/>
</dbReference>
<dbReference type="InterPro" id="IPR001356">
    <property type="entry name" value="HD"/>
</dbReference>
<dbReference type="InterPro" id="IPR044210">
    <property type="entry name" value="Tfc3-like"/>
</dbReference>
<evidence type="ECO:0000313" key="15">
    <source>
        <dbReference type="EnsemblPlants" id="Pp3c4_16500V3.1"/>
    </source>
</evidence>
<dbReference type="STRING" id="3218.A0A2K1KNS8"/>
<feature type="region of interest" description="Disordered" evidence="6">
    <location>
        <begin position="451"/>
        <end position="480"/>
    </location>
</feature>
<organism evidence="14">
    <name type="scientific">Physcomitrium patens</name>
    <name type="common">Spreading-leaved earth moss</name>
    <name type="synonym">Physcomitrella patens</name>
    <dbReference type="NCBI Taxonomy" id="3218"/>
    <lineage>
        <taxon>Eukaryota</taxon>
        <taxon>Viridiplantae</taxon>
        <taxon>Streptophyta</taxon>
        <taxon>Embryophyta</taxon>
        <taxon>Bryophyta</taxon>
        <taxon>Bryophytina</taxon>
        <taxon>Bryopsida</taxon>
        <taxon>Funariidae</taxon>
        <taxon>Funariales</taxon>
        <taxon>Funariaceae</taxon>
        <taxon>Physcomitrium</taxon>
    </lineage>
</organism>
<feature type="domain" description="DUF7645" evidence="11">
    <location>
        <begin position="915"/>
        <end position="974"/>
    </location>
</feature>
<evidence type="ECO:0000256" key="4">
    <source>
        <dbReference type="ARBA" id="ARBA00023163"/>
    </source>
</evidence>
<feature type="region of interest" description="Disordered" evidence="6">
    <location>
        <begin position="1050"/>
        <end position="1080"/>
    </location>
</feature>
<dbReference type="Pfam" id="PF04182">
    <property type="entry name" value="B-block_TFIIIC"/>
    <property type="match status" value="1"/>
</dbReference>
<evidence type="ECO:0000259" key="8">
    <source>
        <dbReference type="Pfam" id="PF23704"/>
    </source>
</evidence>
<evidence type="ECO:0000313" key="16">
    <source>
        <dbReference type="Proteomes" id="UP000006727"/>
    </source>
</evidence>
<dbReference type="CDD" id="cd00086">
    <property type="entry name" value="homeodomain"/>
    <property type="match status" value="1"/>
</dbReference>
<reference evidence="14 16" key="2">
    <citation type="journal article" date="2018" name="Plant J.">
        <title>The Physcomitrella patens chromosome-scale assembly reveals moss genome structure and evolution.</title>
        <authorList>
            <person name="Lang D."/>
            <person name="Ullrich K.K."/>
            <person name="Murat F."/>
            <person name="Fuchs J."/>
            <person name="Jenkins J."/>
            <person name="Haas F.B."/>
            <person name="Piednoel M."/>
            <person name="Gundlach H."/>
            <person name="Van Bel M."/>
            <person name="Meyberg R."/>
            <person name="Vives C."/>
            <person name="Morata J."/>
            <person name="Symeonidi A."/>
            <person name="Hiss M."/>
            <person name="Muchero W."/>
            <person name="Kamisugi Y."/>
            <person name="Saleh O."/>
            <person name="Blanc G."/>
            <person name="Decker E.L."/>
            <person name="van Gessel N."/>
            <person name="Grimwood J."/>
            <person name="Hayes R.D."/>
            <person name="Graham S.W."/>
            <person name="Gunter L.E."/>
            <person name="McDaniel S.F."/>
            <person name="Hoernstein S.N.W."/>
            <person name="Larsson A."/>
            <person name="Li F.W."/>
            <person name="Perroud P.F."/>
            <person name="Phillips J."/>
            <person name="Ranjan P."/>
            <person name="Rokshar D.S."/>
            <person name="Rothfels C.J."/>
            <person name="Schneider L."/>
            <person name="Shu S."/>
            <person name="Stevenson D.W."/>
            <person name="Thummler F."/>
            <person name="Tillich M."/>
            <person name="Villarreal Aguilar J.C."/>
            <person name="Widiez T."/>
            <person name="Wong G.K."/>
            <person name="Wymore A."/>
            <person name="Zhang Y."/>
            <person name="Zimmer A.D."/>
            <person name="Quatrano R.S."/>
            <person name="Mayer K.F.X."/>
            <person name="Goodstein D."/>
            <person name="Casacuberta J.M."/>
            <person name="Vandepoele K."/>
            <person name="Reski R."/>
            <person name="Cuming A.C."/>
            <person name="Tuskan G.A."/>
            <person name="Maumus F."/>
            <person name="Salse J."/>
            <person name="Schmutz J."/>
            <person name="Rensing S.A."/>
        </authorList>
    </citation>
    <scope>NUCLEOTIDE SEQUENCE [LARGE SCALE GENOMIC DNA]</scope>
    <source>
        <strain evidence="15 16">cv. Gransden 2004</strain>
    </source>
</reference>
<dbReference type="InterPro" id="IPR056020">
    <property type="entry name" value="DUF7599"/>
</dbReference>
<dbReference type="InterPro" id="IPR056063">
    <property type="entry name" value="DUF7646"/>
</dbReference>
<feature type="domain" description="DUF7646" evidence="12">
    <location>
        <begin position="345"/>
        <end position="427"/>
    </location>
</feature>
<dbReference type="EnsemblPlants" id="Pp3c4_16500V3.2">
    <property type="protein sequence ID" value="Pp3c4_16500V3.2"/>
    <property type="gene ID" value="Pp3c4_16500"/>
</dbReference>
<accession>A0A2K1KNS8</accession>
<dbReference type="Proteomes" id="UP000006727">
    <property type="component" value="Chromosome 4"/>
</dbReference>
<dbReference type="InterPro" id="IPR056428">
    <property type="entry name" value="WH_GTF3C1"/>
</dbReference>
<dbReference type="Pfam" id="PF24538">
    <property type="entry name" value="DUF7599"/>
    <property type="match status" value="1"/>
</dbReference>
<feature type="compositionally biased region" description="Basic residues" evidence="6">
    <location>
        <begin position="1305"/>
        <end position="1318"/>
    </location>
</feature>
<dbReference type="Pfam" id="PF24658">
    <property type="entry name" value="DUF7647"/>
    <property type="match status" value="1"/>
</dbReference>
<dbReference type="Pfam" id="PF24101">
    <property type="entry name" value="WHD_GTF3C1"/>
    <property type="match status" value="1"/>
</dbReference>
<feature type="region of interest" description="Disordered" evidence="6">
    <location>
        <begin position="211"/>
        <end position="237"/>
    </location>
</feature>
<dbReference type="InterPro" id="IPR035625">
    <property type="entry name" value="Tfc3-like_eWH"/>
</dbReference>
<dbReference type="GO" id="GO:0005634">
    <property type="term" value="C:nucleus"/>
    <property type="evidence" value="ECO:0007669"/>
    <property type="project" value="UniProtKB-SubCell"/>
</dbReference>
<dbReference type="Gramene" id="Pp3c4_16500V3.1">
    <property type="protein sequence ID" value="Pp3c4_16500V3.1"/>
    <property type="gene ID" value="Pp3c4_16500"/>
</dbReference>
<evidence type="ECO:0000259" key="13">
    <source>
        <dbReference type="Pfam" id="PF24658"/>
    </source>
</evidence>
<evidence type="ECO:0000259" key="10">
    <source>
        <dbReference type="Pfam" id="PF24538"/>
    </source>
</evidence>
<feature type="domain" description="DUF7647" evidence="13">
    <location>
        <begin position="727"/>
        <end position="914"/>
    </location>
</feature>
<gene>
    <name evidence="15" type="primary">LOC112281384</name>
    <name evidence="14" type="ORF">PHYPA_006313</name>
</gene>
<evidence type="ECO:0000313" key="14">
    <source>
        <dbReference type="EMBL" id="PNR55416.1"/>
    </source>
</evidence>